<feature type="region of interest" description="Disordered" evidence="3">
    <location>
        <begin position="699"/>
        <end position="768"/>
    </location>
</feature>
<dbReference type="InterPro" id="IPR032675">
    <property type="entry name" value="LRR_dom_sf"/>
</dbReference>
<keyword evidence="4" id="KW-1185">Reference proteome</keyword>
<dbReference type="RefSeq" id="XP_047739846.1">
    <property type="nucleotide sequence ID" value="XM_047883890.1"/>
</dbReference>
<dbReference type="SUPFAM" id="SSF52058">
    <property type="entry name" value="L domain-like"/>
    <property type="match status" value="1"/>
</dbReference>
<keyword evidence="2" id="KW-0677">Repeat</keyword>
<feature type="region of interest" description="Disordered" evidence="3">
    <location>
        <begin position="806"/>
        <end position="853"/>
    </location>
</feature>
<dbReference type="Proteomes" id="UP000694843">
    <property type="component" value="Unplaced"/>
</dbReference>
<feature type="region of interest" description="Disordered" evidence="3">
    <location>
        <begin position="509"/>
        <end position="534"/>
    </location>
</feature>
<feature type="compositionally biased region" description="Low complexity" evidence="3">
    <location>
        <begin position="829"/>
        <end position="848"/>
    </location>
</feature>
<name>A0A979FTT6_HYAAZ</name>
<keyword evidence="1" id="KW-0433">Leucine-rich repeat</keyword>
<dbReference type="GeneID" id="108668100"/>
<dbReference type="InterPro" id="IPR050836">
    <property type="entry name" value="SDS22/Internalin_LRR"/>
</dbReference>
<protein>
    <submittedName>
        <fullName evidence="5">Centriolin</fullName>
    </submittedName>
</protein>
<feature type="compositionally biased region" description="Polar residues" evidence="3">
    <location>
        <begin position="519"/>
        <end position="534"/>
    </location>
</feature>
<dbReference type="InterPro" id="IPR003591">
    <property type="entry name" value="Leu-rich_rpt_typical-subtyp"/>
</dbReference>
<feature type="compositionally biased region" description="Polar residues" evidence="3">
    <location>
        <begin position="567"/>
        <end position="583"/>
    </location>
</feature>
<sequence>MSASISTPNPKKPVTATRGRHIRASSAQQAPVVLQLFKPNKQPVSISKIDMDRQDLHEWPSDDKISSIGNASTTSGNNNGATHQKGGGATVLSLQNNHITKISPNTALSGVVLLDLYHNKLSSLHGLAMLPALRVLLVAKNRLTRLDGLTEVVHLEVLDLHGNQLQHLHGLSTLKRLRVLNAAGNLLREVSGLRGLDSLLELNLRRNLIRGVSDLHYLPRLQKLFLAHNEIFRYEDMSCVQGCLKLKELSLHHNPVSRHGLYFYTALTKFYRLKRLDEREIDLEMRKTAERMLQKAKEREKARSCRLHSAVSRASAICSARDNWNRLKVAHKRLRNISAATTSTVKQKEAAEETKKSEDEPVIEETAYPVKTVSDTEPEYESKLDSTNSNVNENKITTIRERLQPAELEENEQAVVEGTNNGEKGKTITDINKTIEEDSITQEICLKYSSSMTRPSDSEHTLSEKCSLSHTNLDEIVSENADKALPSGATDDEIVQETQLKHPTFCTTEQTSLDKHNHSSNTTDGQVLNSNSTTSPEKVTIMIVTNELQTNENVDKSDRLLKVESSGDINSSPENTLNTGSKNTVERYRSSPNLLVTQATLTENYLDQENQKEVETCASGNKNQALARSVSCWNLVLPLKNLTQKMQAAQAMEKPLHTNPTYSKLRLKKMSLPNKIPLRKSASTRSLVSLPEHRKMNLLTEGLENSEAGSNKFEDNRPKTANCSSNKKLRNDAPYQQLASSCDSLSSSDSSKHEEENENLSATSSSTAISNSCAKILKPGEKLTHPESGQNAGHSSFKIDFQQNKASSNGTNAAGSMLQPPPLTHRHSISNLNTSRNTSNSNATISTSGAPSTGLLRQQGKNYLAEIDSGMLNLYGQGALNCIDLQWDKTAASAATTAKFQYINFDEAIAVFSKLRSKFPKLQNFVFEETHLARFGQLNALAELHQVRSLSVGQDGNPITEHSQWQYYAIFRLTHWGLMVINGKPISDDERQEAMVQFGSLSQLAFMCLPRDNLNALMMASRNKTEGGSGGGEPSGEGGGSLGAPHLQELIGKEALQYRPDAAAATQEGSRAAGRRATRRLLLWSAESVARLAEFETVWPSVMHDMARDALADFSKPNYGKLMLDKIKAEMRINK</sequence>
<accession>A0A979FTT6</accession>
<feature type="region of interest" description="Disordered" evidence="3">
    <location>
        <begin position="59"/>
        <end position="86"/>
    </location>
</feature>
<dbReference type="OMA" id="RLETMWP"/>
<dbReference type="PANTHER" id="PTHR46652">
    <property type="entry name" value="LEUCINE-RICH REPEAT AND IQ DOMAIN-CONTAINING PROTEIN 1-RELATED"/>
    <property type="match status" value="1"/>
</dbReference>
<dbReference type="PANTHER" id="PTHR46652:SF7">
    <property type="entry name" value="LEUCINE-RICH REPEAT AND IQ DOMAIN-CONTAINING PROTEIN 1"/>
    <property type="match status" value="1"/>
</dbReference>
<dbReference type="Pfam" id="PF14580">
    <property type="entry name" value="LRR_9"/>
    <property type="match status" value="1"/>
</dbReference>
<gene>
    <name evidence="5" type="primary">LOC108668100</name>
</gene>
<dbReference type="InterPro" id="IPR001611">
    <property type="entry name" value="Leu-rich_rpt"/>
</dbReference>
<dbReference type="AlphaFoldDB" id="A0A979FTT6"/>
<feature type="compositionally biased region" description="Gly residues" evidence="3">
    <location>
        <begin position="1027"/>
        <end position="1042"/>
    </location>
</feature>
<organism evidence="4 5">
    <name type="scientific">Hyalella azteca</name>
    <name type="common">Amphipod</name>
    <dbReference type="NCBI Taxonomy" id="294128"/>
    <lineage>
        <taxon>Eukaryota</taxon>
        <taxon>Metazoa</taxon>
        <taxon>Ecdysozoa</taxon>
        <taxon>Arthropoda</taxon>
        <taxon>Crustacea</taxon>
        <taxon>Multicrustacea</taxon>
        <taxon>Malacostraca</taxon>
        <taxon>Eumalacostraca</taxon>
        <taxon>Peracarida</taxon>
        <taxon>Amphipoda</taxon>
        <taxon>Senticaudata</taxon>
        <taxon>Talitrida</taxon>
        <taxon>Talitroidea</taxon>
        <taxon>Hyalellidae</taxon>
        <taxon>Hyalella</taxon>
    </lineage>
</organism>
<dbReference type="PROSITE" id="PS51450">
    <property type="entry name" value="LRR"/>
    <property type="match status" value="2"/>
</dbReference>
<feature type="region of interest" description="Disordered" evidence="3">
    <location>
        <begin position="341"/>
        <end position="367"/>
    </location>
</feature>
<proteinExistence type="predicted"/>
<evidence type="ECO:0000256" key="3">
    <source>
        <dbReference type="SAM" id="MobiDB-lite"/>
    </source>
</evidence>
<evidence type="ECO:0000256" key="1">
    <source>
        <dbReference type="ARBA" id="ARBA00022614"/>
    </source>
</evidence>
<dbReference type="KEGG" id="hazt:108668100"/>
<dbReference type="SMART" id="SM00369">
    <property type="entry name" value="LRR_TYP"/>
    <property type="match status" value="3"/>
</dbReference>
<dbReference type="OrthoDB" id="1939344at2759"/>
<feature type="compositionally biased region" description="Basic and acidic residues" evidence="3">
    <location>
        <begin position="346"/>
        <end position="359"/>
    </location>
</feature>
<feature type="compositionally biased region" description="Low complexity" evidence="3">
    <location>
        <begin position="66"/>
        <end position="82"/>
    </location>
</feature>
<evidence type="ECO:0000256" key="2">
    <source>
        <dbReference type="ARBA" id="ARBA00022737"/>
    </source>
</evidence>
<feature type="region of interest" description="Disordered" evidence="3">
    <location>
        <begin position="564"/>
        <end position="584"/>
    </location>
</feature>
<dbReference type="SMART" id="SM00365">
    <property type="entry name" value="LRR_SD22"/>
    <property type="match status" value="6"/>
</dbReference>
<evidence type="ECO:0000313" key="4">
    <source>
        <dbReference type="Proteomes" id="UP000694843"/>
    </source>
</evidence>
<evidence type="ECO:0000313" key="5">
    <source>
        <dbReference type="RefSeq" id="XP_047739846.1"/>
    </source>
</evidence>
<feature type="region of interest" description="Disordered" evidence="3">
    <location>
        <begin position="1"/>
        <end position="26"/>
    </location>
</feature>
<feature type="compositionally biased region" description="Low complexity" evidence="3">
    <location>
        <begin position="740"/>
        <end position="749"/>
    </location>
</feature>
<feature type="region of interest" description="Disordered" evidence="3">
    <location>
        <begin position="1022"/>
        <end position="1044"/>
    </location>
</feature>
<dbReference type="Gene3D" id="3.80.10.10">
    <property type="entry name" value="Ribonuclease Inhibitor"/>
    <property type="match status" value="3"/>
</dbReference>
<reference evidence="5" key="1">
    <citation type="submission" date="2025-08" db="UniProtKB">
        <authorList>
            <consortium name="RefSeq"/>
        </authorList>
    </citation>
    <scope>IDENTIFICATION</scope>
    <source>
        <tissue evidence="5">Whole organism</tissue>
    </source>
</reference>